<dbReference type="EMBL" id="MK548409">
    <property type="protein sequence ID" value="QEI22885.1"/>
    <property type="molecule type" value="mRNA"/>
</dbReference>
<evidence type="ECO:0000313" key="3">
    <source>
        <dbReference type="EMBL" id="QEI22885.1"/>
    </source>
</evidence>
<keyword evidence="1" id="KW-0732">Signal</keyword>
<dbReference type="InterPro" id="IPR036116">
    <property type="entry name" value="FN3_sf"/>
</dbReference>
<feature type="domain" description="Fibronectin type-III" evidence="2">
    <location>
        <begin position="676"/>
        <end position="776"/>
    </location>
</feature>
<feature type="signal peptide" evidence="1">
    <location>
        <begin position="1"/>
        <end position="18"/>
    </location>
</feature>
<evidence type="ECO:0000259" key="2">
    <source>
        <dbReference type="SMART" id="SM00060"/>
    </source>
</evidence>
<sequence length="797" mass="86066">MKLLCGFVLCTLFAFTTSQLCSGITIQNLQLIEEESSLVIAWTTSGNADGCVYEIAISSNARLQDGLTFTVTETTFVLPNPVACSEITVRVSSGGSSVTATTTIAMRVTTEPYLREMITSCNSIQMIWEAEPFDQNMCQVTHFQMFCLSDTHNFTIPQMVTDVEHRTFDILITLLQPDIYYICNGFIFTTLAGFSPPSANIEFWSNLDSVRDLQVVETADSLRATWEAPLNSEECGVAYEVIYENEILGSSAVEIVGLAHDFDIELIPCTDYTITVTPISFTGSKGTPVSEEFTPSIRVGSVDDLTAADVGDSVVLSWLPVSVGVCPLVYIVNYAVNGVQGEQFDTTEVSVAFNRIPCSDSQFSVQVLSEGMEGPVAVANLELGSADINSITEVEGLNLDGTVLSWSPPVTVGLCEIIYIVDIENSFGLQQTVTRDVSIDLELIPCSRNLFVVRGSANGIIGEPATIEEYAPIAELAPPTHVRTNPAFTSADITLQGQAISENVCRVETAIIECGDINGNVIEREIEVMDNTPRIFTVLLDDLEQDMIYTCVARLEDSAAGNEFSFRTVPLVEKDLIISDISEEGFLVSWIEEYGQQFVIGYELTIESLGPAHRVPDGCAIDNTVTVVSLSNEELSSAFVGGLPDYAYRVVLTTYYTLGLSLQSNTASARTLTGVPSLPENLVLDFVSGSTEAYDVSAILSWSSPCELNGGLRGFGFNITAGFSLGGVQQSVTVNLGIDADEDDVNAVFSKTITDINPFFTYAVSVNVIAADNGPNAVLDFIPPAACVCPATDIFYV</sequence>
<dbReference type="AlphaFoldDB" id="A0A5C0C9N2"/>
<dbReference type="SMART" id="SM00060">
    <property type="entry name" value="FN3"/>
    <property type="match status" value="4"/>
</dbReference>
<dbReference type="InterPro" id="IPR050713">
    <property type="entry name" value="RTP_Phos/Ushers"/>
</dbReference>
<proteinExistence type="evidence at transcript level"/>
<accession>A0A5C0C9N2</accession>
<dbReference type="SUPFAM" id="SSF49265">
    <property type="entry name" value="Fibronectin type III"/>
    <property type="match status" value="2"/>
</dbReference>
<dbReference type="PANTHER" id="PTHR46957">
    <property type="entry name" value="CYTOKINE RECEPTOR"/>
    <property type="match status" value="1"/>
</dbReference>
<feature type="domain" description="Fibronectin type-III" evidence="2">
    <location>
        <begin position="570"/>
        <end position="661"/>
    </location>
</feature>
<dbReference type="GO" id="GO:0016020">
    <property type="term" value="C:membrane"/>
    <property type="evidence" value="ECO:0007669"/>
    <property type="project" value="UniProtKB-SubCell"/>
</dbReference>
<dbReference type="InterPro" id="IPR003961">
    <property type="entry name" value="FN3_dom"/>
</dbReference>
<organism evidence="3">
    <name type="scientific">Oryctes rhinoceros</name>
    <name type="common">Coconut rhinoceros beetle</name>
    <dbReference type="NCBI Taxonomy" id="72550"/>
    <lineage>
        <taxon>Eukaryota</taxon>
        <taxon>Metazoa</taxon>
        <taxon>Ecdysozoa</taxon>
        <taxon>Arthropoda</taxon>
        <taxon>Hexapoda</taxon>
        <taxon>Insecta</taxon>
        <taxon>Pterygota</taxon>
        <taxon>Neoptera</taxon>
        <taxon>Endopterygota</taxon>
        <taxon>Coleoptera</taxon>
        <taxon>Polyphaga</taxon>
        <taxon>Scarabaeiformia</taxon>
        <taxon>Scarabaeidae</taxon>
        <taxon>Dynastinae</taxon>
        <taxon>Oryctes</taxon>
    </lineage>
</organism>
<name>A0A5C0C9N2_ORYRH</name>
<reference evidence="3" key="1">
    <citation type="submission" date="2019-02" db="EMBL/GenBank/DDBJ databases">
        <authorList>
            <person name="Melzer M.J."/>
            <person name="Watanabe S."/>
        </authorList>
    </citation>
    <scope>NUCLEOTIDE SEQUENCE</scope>
    <source>
        <tissue evidence="3">Gut</tissue>
    </source>
</reference>
<protein>
    <recommendedName>
        <fullName evidence="2">Fibronectin type-III domain-containing protein</fullName>
    </recommendedName>
</protein>
<dbReference type="PANTHER" id="PTHR46957:SF3">
    <property type="entry name" value="CYTOKINE RECEPTOR"/>
    <property type="match status" value="1"/>
</dbReference>
<feature type="chain" id="PRO_5022676608" description="Fibronectin type-III domain-containing protein" evidence="1">
    <location>
        <begin position="19"/>
        <end position="797"/>
    </location>
</feature>
<feature type="domain" description="Fibronectin type-III" evidence="2">
    <location>
        <begin position="207"/>
        <end position="286"/>
    </location>
</feature>
<feature type="domain" description="Fibronectin type-III" evidence="2">
    <location>
        <begin position="299"/>
        <end position="374"/>
    </location>
</feature>
<evidence type="ECO:0000256" key="1">
    <source>
        <dbReference type="SAM" id="SignalP"/>
    </source>
</evidence>